<dbReference type="AlphaFoldDB" id="A0A7M2SEY7"/>
<dbReference type="RefSeq" id="WP_194038847.1">
    <property type="nucleotide sequence ID" value="NZ_CP063373.1"/>
</dbReference>
<organism evidence="1 2">
    <name type="scientific">Streptomyces ferrugineus</name>
    <dbReference type="NCBI Taxonomy" id="1413221"/>
    <lineage>
        <taxon>Bacteria</taxon>
        <taxon>Bacillati</taxon>
        <taxon>Actinomycetota</taxon>
        <taxon>Actinomycetes</taxon>
        <taxon>Kitasatosporales</taxon>
        <taxon>Streptomycetaceae</taxon>
        <taxon>Streptomyces</taxon>
    </lineage>
</organism>
<accession>A0A7M2SEY7</accession>
<evidence type="ECO:0000313" key="1">
    <source>
        <dbReference type="EMBL" id="QOV33973.1"/>
    </source>
</evidence>
<dbReference type="EMBL" id="CP063373">
    <property type="protein sequence ID" value="QOV33973.1"/>
    <property type="molecule type" value="Genomic_DNA"/>
</dbReference>
<dbReference type="Proteomes" id="UP000594205">
    <property type="component" value="Chromosome"/>
</dbReference>
<sequence length="167" mass="18218">MPLDPGHRPPLRPRSPWRVRRPFREAGGRPAAAARASYGLCTNADDPFKGSAGFRAVTRIPLTGTPRGMPTLVGGIENLSAPVLSTRYDSPYIANRYGRRPLALNRETGATRWTTDKLDGEGRSVGVVSPGDPRGVRTRWTAGPLLTRPRRDGAGRLPLPIMDMVIR</sequence>
<gene>
    <name evidence="1" type="ORF">IM697_27820</name>
</gene>
<evidence type="ECO:0000313" key="2">
    <source>
        <dbReference type="Proteomes" id="UP000594205"/>
    </source>
</evidence>
<dbReference type="KEGG" id="sfeu:IM697_27820"/>
<proteinExistence type="predicted"/>
<reference evidence="1 2" key="1">
    <citation type="submission" date="2020-10" db="EMBL/GenBank/DDBJ databases">
        <title>Streptomyces ferrugineus complate genome analysis.</title>
        <authorList>
            <person name="Anwar N."/>
        </authorList>
    </citation>
    <scope>NUCLEOTIDE SEQUENCE [LARGE SCALE GENOMIC DNA]</scope>
    <source>
        <strain evidence="1 2">CCTCC AA2014009</strain>
    </source>
</reference>
<name>A0A7M2SEY7_9ACTN</name>
<protein>
    <submittedName>
        <fullName evidence="1">Uncharacterized protein</fullName>
    </submittedName>
</protein>
<keyword evidence="2" id="KW-1185">Reference proteome</keyword>